<gene>
    <name evidence="1" type="ORF">SAMEA2273876_04025</name>
</gene>
<organism evidence="1 2">
    <name type="scientific">Raoultella planticola</name>
    <name type="common">Klebsiella planticola</name>
    <dbReference type="NCBI Taxonomy" id="575"/>
    <lineage>
        <taxon>Bacteria</taxon>
        <taxon>Pseudomonadati</taxon>
        <taxon>Pseudomonadota</taxon>
        <taxon>Gammaproteobacteria</taxon>
        <taxon>Enterobacterales</taxon>
        <taxon>Enterobacteriaceae</taxon>
        <taxon>Klebsiella/Raoultella group</taxon>
        <taxon>Raoultella</taxon>
    </lineage>
</organism>
<accession>A0A8G2A6I6</accession>
<comment type="caution">
    <text evidence="1">The sequence shown here is derived from an EMBL/GenBank/DDBJ whole genome shotgun (WGS) entry which is preliminary data.</text>
</comment>
<proteinExistence type="predicted"/>
<name>A0A8G2A6I6_RAOPL</name>
<dbReference type="EMBL" id="FLAC01000017">
    <property type="protein sequence ID" value="SBM37525.1"/>
    <property type="molecule type" value="Genomic_DNA"/>
</dbReference>
<evidence type="ECO:0000313" key="1">
    <source>
        <dbReference type="EMBL" id="SBM37525.1"/>
    </source>
</evidence>
<evidence type="ECO:0000313" key="2">
    <source>
        <dbReference type="Proteomes" id="UP000078124"/>
    </source>
</evidence>
<reference evidence="1 2" key="1">
    <citation type="submission" date="2016-05" db="EMBL/GenBank/DDBJ databases">
        <authorList>
            <consortium name="Pathogen Informatics"/>
        </authorList>
    </citation>
    <scope>NUCLEOTIDE SEQUENCE [LARGE SCALE GENOMIC DNA]</scope>
    <source>
        <strain evidence="1 2">2880STDY5682802</strain>
    </source>
</reference>
<dbReference type="Proteomes" id="UP000078124">
    <property type="component" value="Unassembled WGS sequence"/>
</dbReference>
<dbReference type="AlphaFoldDB" id="A0A8G2A6I6"/>
<protein>
    <submittedName>
        <fullName evidence="1">Uncharacterized protein</fullName>
    </submittedName>
</protein>
<sequence>MAQSQRGFSLIVGHQKKSAPSWIFLRNGLVLLPTGSVPGTGHAIFSLETIINIRGFMLLLLLFGEMFFVERTQPVDEYPHSGRQLPVLWIECRK</sequence>